<dbReference type="AlphaFoldDB" id="A0A4Q1KMF2"/>
<keyword evidence="1" id="KW-1133">Transmembrane helix</keyword>
<dbReference type="Proteomes" id="UP000290958">
    <property type="component" value="Unassembled WGS sequence"/>
</dbReference>
<evidence type="ECO:0000313" key="2">
    <source>
        <dbReference type="EMBL" id="RXR31161.1"/>
    </source>
</evidence>
<keyword evidence="3" id="KW-1185">Reference proteome</keyword>
<protein>
    <submittedName>
        <fullName evidence="2">DUF983 domain-containing protein</fullName>
    </submittedName>
</protein>
<accession>A0A4Q1KMF2</accession>
<name>A0A4Q1KMF2_9SPHN</name>
<dbReference type="Pfam" id="PF06170">
    <property type="entry name" value="DUF983"/>
    <property type="match status" value="1"/>
</dbReference>
<keyword evidence="1" id="KW-0812">Transmembrane</keyword>
<evidence type="ECO:0000256" key="1">
    <source>
        <dbReference type="SAM" id="Phobius"/>
    </source>
</evidence>
<sequence length="137" mass="15285">MTGSPVLPASGWKAMLRGLCGRCPRCNEAKLFLRFLKPIQSCPHCGQDWMHHQADDFPAYVSIFLTGHLMAPLIIALLRDAQLSVPALMMIILPLAMILMIGLLQPAKGAIIALQWWFGMHGFRKERPDMTQSEADT</sequence>
<keyword evidence="1" id="KW-0472">Membrane</keyword>
<reference evidence="3" key="1">
    <citation type="submission" date="2019-01" db="EMBL/GenBank/DDBJ databases">
        <title>Cytophagaceae bacterium strain CAR-16.</title>
        <authorList>
            <person name="Chen W.-M."/>
        </authorList>
    </citation>
    <scope>NUCLEOTIDE SEQUENCE [LARGE SCALE GENOMIC DNA]</scope>
    <source>
        <strain evidence="3">CHR27</strain>
    </source>
</reference>
<gene>
    <name evidence="2" type="ORF">EQG66_01020</name>
</gene>
<proteinExistence type="predicted"/>
<feature type="transmembrane region" description="Helical" evidence="1">
    <location>
        <begin position="57"/>
        <end position="78"/>
    </location>
</feature>
<comment type="caution">
    <text evidence="2">The sequence shown here is derived from an EMBL/GenBank/DDBJ whole genome shotgun (WGS) entry which is preliminary data.</text>
</comment>
<feature type="transmembrane region" description="Helical" evidence="1">
    <location>
        <begin position="90"/>
        <end position="118"/>
    </location>
</feature>
<dbReference type="OrthoDB" id="9799456at2"/>
<dbReference type="EMBL" id="SBKP01000001">
    <property type="protein sequence ID" value="RXR31161.1"/>
    <property type="molecule type" value="Genomic_DNA"/>
</dbReference>
<dbReference type="InterPro" id="IPR009325">
    <property type="entry name" value="DUF983"/>
</dbReference>
<organism evidence="2 3">
    <name type="scientific">Sphingobium fluviale</name>
    <dbReference type="NCBI Taxonomy" id="2506423"/>
    <lineage>
        <taxon>Bacteria</taxon>
        <taxon>Pseudomonadati</taxon>
        <taxon>Pseudomonadota</taxon>
        <taxon>Alphaproteobacteria</taxon>
        <taxon>Sphingomonadales</taxon>
        <taxon>Sphingomonadaceae</taxon>
        <taxon>Sphingobium</taxon>
    </lineage>
</organism>
<evidence type="ECO:0000313" key="3">
    <source>
        <dbReference type="Proteomes" id="UP000290958"/>
    </source>
</evidence>